<keyword evidence="1 5" id="KW-0645">Protease</keyword>
<dbReference type="EC" id="3.4.21.-" evidence="9"/>
<evidence type="ECO:0000313" key="10">
    <source>
        <dbReference type="Proteomes" id="UP000317835"/>
    </source>
</evidence>
<evidence type="ECO:0000256" key="5">
    <source>
        <dbReference type="PROSITE-ProRule" id="PRU01240"/>
    </source>
</evidence>
<evidence type="ECO:0000256" key="1">
    <source>
        <dbReference type="ARBA" id="ARBA00022670"/>
    </source>
</evidence>
<evidence type="ECO:0000256" key="3">
    <source>
        <dbReference type="ARBA" id="ARBA00022825"/>
    </source>
</evidence>
<feature type="compositionally biased region" description="Low complexity" evidence="7">
    <location>
        <begin position="674"/>
        <end position="683"/>
    </location>
</feature>
<feature type="active site" description="Charge relay system" evidence="4 5">
    <location>
        <position position="226"/>
    </location>
</feature>
<dbReference type="Pfam" id="PF01483">
    <property type="entry name" value="P_proprotein"/>
    <property type="match status" value="1"/>
</dbReference>
<dbReference type="InterPro" id="IPR022398">
    <property type="entry name" value="Peptidase_S8_His-AS"/>
</dbReference>
<dbReference type="EMBL" id="CP036426">
    <property type="protein sequence ID" value="QDV39052.1"/>
    <property type="molecule type" value="Genomic_DNA"/>
</dbReference>
<evidence type="ECO:0000256" key="4">
    <source>
        <dbReference type="PIRSR" id="PIRSR615500-1"/>
    </source>
</evidence>
<feature type="region of interest" description="Disordered" evidence="7">
    <location>
        <begin position="665"/>
        <end position="702"/>
    </location>
</feature>
<accession>A0A518HDW5</accession>
<name>A0A518HDW5_9BACT</name>
<evidence type="ECO:0000259" key="8">
    <source>
        <dbReference type="PROSITE" id="PS51829"/>
    </source>
</evidence>
<organism evidence="9 10">
    <name type="scientific">Tautonia plasticadhaerens</name>
    <dbReference type="NCBI Taxonomy" id="2527974"/>
    <lineage>
        <taxon>Bacteria</taxon>
        <taxon>Pseudomonadati</taxon>
        <taxon>Planctomycetota</taxon>
        <taxon>Planctomycetia</taxon>
        <taxon>Isosphaerales</taxon>
        <taxon>Isosphaeraceae</taxon>
        <taxon>Tautonia</taxon>
    </lineage>
</organism>
<dbReference type="SUPFAM" id="SSF52743">
    <property type="entry name" value="Subtilisin-like"/>
    <property type="match status" value="1"/>
</dbReference>
<dbReference type="PROSITE" id="PS00137">
    <property type="entry name" value="SUBTILASE_HIS"/>
    <property type="match status" value="1"/>
</dbReference>
<gene>
    <name evidence="9" type="primary">prcA</name>
    <name evidence="9" type="ORF">ElP_70140</name>
</gene>
<dbReference type="InterPro" id="IPR002884">
    <property type="entry name" value="P_dom"/>
</dbReference>
<dbReference type="Gene3D" id="2.60.120.260">
    <property type="entry name" value="Galactose-binding domain-like"/>
    <property type="match status" value="1"/>
</dbReference>
<feature type="compositionally biased region" description="Basic and acidic residues" evidence="7">
    <location>
        <begin position="247"/>
        <end position="265"/>
    </location>
</feature>
<dbReference type="PROSITE" id="PS51829">
    <property type="entry name" value="P_HOMO_B"/>
    <property type="match status" value="1"/>
</dbReference>
<evidence type="ECO:0000256" key="2">
    <source>
        <dbReference type="ARBA" id="ARBA00022801"/>
    </source>
</evidence>
<dbReference type="InterPro" id="IPR023827">
    <property type="entry name" value="Peptidase_S8_Asp-AS"/>
</dbReference>
<dbReference type="GO" id="GO:0005737">
    <property type="term" value="C:cytoplasm"/>
    <property type="evidence" value="ECO:0007669"/>
    <property type="project" value="UniProtKB-ARBA"/>
</dbReference>
<dbReference type="SUPFAM" id="SSF49785">
    <property type="entry name" value="Galactose-binding domain-like"/>
    <property type="match status" value="1"/>
</dbReference>
<dbReference type="PROSITE" id="PS51892">
    <property type="entry name" value="SUBTILASE"/>
    <property type="match status" value="1"/>
</dbReference>
<comment type="similarity">
    <text evidence="5 6">Belongs to the peptidase S8 family.</text>
</comment>
<dbReference type="PROSITE" id="PS00138">
    <property type="entry name" value="SUBTILASE_SER"/>
    <property type="match status" value="1"/>
</dbReference>
<dbReference type="Gene3D" id="3.40.50.200">
    <property type="entry name" value="Peptidase S8/S53 domain"/>
    <property type="match status" value="1"/>
</dbReference>
<dbReference type="CDD" id="cd07498">
    <property type="entry name" value="Peptidases_S8_15"/>
    <property type="match status" value="1"/>
</dbReference>
<dbReference type="GO" id="GO:0016020">
    <property type="term" value="C:membrane"/>
    <property type="evidence" value="ECO:0007669"/>
    <property type="project" value="TreeGrafter"/>
</dbReference>
<dbReference type="Proteomes" id="UP000317835">
    <property type="component" value="Chromosome"/>
</dbReference>
<reference evidence="9 10" key="1">
    <citation type="submission" date="2019-02" db="EMBL/GenBank/DDBJ databases">
        <title>Deep-cultivation of Planctomycetes and their phenomic and genomic characterization uncovers novel biology.</title>
        <authorList>
            <person name="Wiegand S."/>
            <person name="Jogler M."/>
            <person name="Boedeker C."/>
            <person name="Pinto D."/>
            <person name="Vollmers J."/>
            <person name="Rivas-Marin E."/>
            <person name="Kohn T."/>
            <person name="Peeters S.H."/>
            <person name="Heuer A."/>
            <person name="Rast P."/>
            <person name="Oberbeckmann S."/>
            <person name="Bunk B."/>
            <person name="Jeske O."/>
            <person name="Meyerdierks A."/>
            <person name="Storesund J.E."/>
            <person name="Kallscheuer N."/>
            <person name="Luecker S."/>
            <person name="Lage O.M."/>
            <person name="Pohl T."/>
            <person name="Merkel B.J."/>
            <person name="Hornburger P."/>
            <person name="Mueller R.-W."/>
            <person name="Bruemmer F."/>
            <person name="Labrenz M."/>
            <person name="Spormann A.M."/>
            <person name="Op den Camp H."/>
            <person name="Overmann J."/>
            <person name="Amann R."/>
            <person name="Jetten M.S.M."/>
            <person name="Mascher T."/>
            <person name="Medema M.H."/>
            <person name="Devos D.P."/>
            <person name="Kaster A.-K."/>
            <person name="Ovreas L."/>
            <person name="Rohde M."/>
            <person name="Galperin M.Y."/>
            <person name="Jogler C."/>
        </authorList>
    </citation>
    <scope>NUCLEOTIDE SEQUENCE [LARGE SCALE GENOMIC DNA]</scope>
    <source>
        <strain evidence="9 10">ElP</strain>
    </source>
</reference>
<dbReference type="AlphaFoldDB" id="A0A518HDW5"/>
<feature type="region of interest" description="Disordered" evidence="7">
    <location>
        <begin position="235"/>
        <end position="265"/>
    </location>
</feature>
<dbReference type="InterPro" id="IPR008979">
    <property type="entry name" value="Galactose-bd-like_sf"/>
</dbReference>
<dbReference type="InterPro" id="IPR036852">
    <property type="entry name" value="Peptidase_S8/S53_dom_sf"/>
</dbReference>
<dbReference type="PANTHER" id="PTHR42884">
    <property type="entry name" value="PROPROTEIN CONVERTASE SUBTILISIN/KEXIN-RELATED"/>
    <property type="match status" value="1"/>
</dbReference>
<dbReference type="PROSITE" id="PS00136">
    <property type="entry name" value="SUBTILASE_ASP"/>
    <property type="match status" value="1"/>
</dbReference>
<dbReference type="InterPro" id="IPR000209">
    <property type="entry name" value="Peptidase_S8/S53_dom"/>
</dbReference>
<evidence type="ECO:0000313" key="9">
    <source>
        <dbReference type="EMBL" id="QDV39052.1"/>
    </source>
</evidence>
<dbReference type="GO" id="GO:0004252">
    <property type="term" value="F:serine-type endopeptidase activity"/>
    <property type="evidence" value="ECO:0007669"/>
    <property type="project" value="UniProtKB-UniRule"/>
</dbReference>
<dbReference type="GO" id="GO:0016485">
    <property type="term" value="P:protein processing"/>
    <property type="evidence" value="ECO:0007669"/>
    <property type="project" value="TreeGrafter"/>
</dbReference>
<feature type="active site" description="Charge relay system" evidence="4 5">
    <location>
        <position position="266"/>
    </location>
</feature>
<dbReference type="OrthoDB" id="9790784at2"/>
<dbReference type="GO" id="GO:0012505">
    <property type="term" value="C:endomembrane system"/>
    <property type="evidence" value="ECO:0007669"/>
    <property type="project" value="UniProtKB-ARBA"/>
</dbReference>
<dbReference type="InterPro" id="IPR015500">
    <property type="entry name" value="Peptidase_S8_subtilisin-rel"/>
</dbReference>
<sequence length="702" mass="74360">MPIVNFGRADEPGFELKASDDMIAVRTHSRRSLRGGPVPSAAEAGIADAQLVVAFPEAGVEVYRVPRARGGRSLGDRKAALRLVPDVQFAGGVLEDPQSGEPVLYTENLFIKFVDVAEPDRCREVLRQAGLTIKNEPTYATNAFFAAAPEDTGQKVFDIAQQLLRRDDVEFCHPELVRERAAKAIAPQQWHLRATTLGGIAINAGANVEAAHRDSQGEGITIAVIDDGFDVDHPEFNRSGKVVSPRDATEDSADPRPKDLGSPDDHGTACAGVACADGRGGASGVAPKARLMPIRLASGLGSQREAAAFRFAADNGADVISCSWGPPDGRWWDADDPRHARVVQLPASTRLAIDYATSSGRGGKGCVVLFAAGNGNEPVENDGYASYERVIAVAACNDRGKRSVYSDFGAPLWCAFPSSDFGHPPFNHPEPLTPGIWTTDRSGTANGYNPRDGGGDPEGHYTDSFGGTSSSCPGAAGVAALVLSANPDLRREDVRDILRRCCDPIDPQGGSYDAEGRSRFFGFGRLNAASAVELARPRPGDTLHLTRVYNRPIPDLGTVGVSLEVGEPSPVESLSVSVDIAHTYVGDLVLTLIPPPSAGSRRIVLHDRLGGSSRNLRMTYDAVNTPALSAFRGKPAQGTWQLEIRDAAARDTGTLTSFGLSLAFSTPADRNGQPAPASSLAAPAPAPPRRTRRPGTRSSTKS</sequence>
<proteinExistence type="inferred from homology"/>
<evidence type="ECO:0000256" key="6">
    <source>
        <dbReference type="RuleBase" id="RU003355"/>
    </source>
</evidence>
<dbReference type="InterPro" id="IPR034054">
    <property type="entry name" value="Pep_S8_PrcA"/>
</dbReference>
<protein>
    <submittedName>
        <fullName evidence="9">Calcium-dependent protease</fullName>
        <ecNumber evidence="9">3.4.21.-</ecNumber>
    </submittedName>
</protein>
<dbReference type="Pfam" id="PF00082">
    <property type="entry name" value="Peptidase_S8"/>
    <property type="match status" value="1"/>
</dbReference>
<evidence type="ECO:0000256" key="7">
    <source>
        <dbReference type="SAM" id="MobiDB-lite"/>
    </source>
</evidence>
<keyword evidence="10" id="KW-1185">Reference proteome</keyword>
<dbReference type="PRINTS" id="PR00723">
    <property type="entry name" value="SUBTILISIN"/>
</dbReference>
<dbReference type="InterPro" id="IPR023828">
    <property type="entry name" value="Peptidase_S8_Ser-AS"/>
</dbReference>
<keyword evidence="3 5" id="KW-0720">Serine protease</keyword>
<keyword evidence="2 5" id="KW-0378">Hydrolase</keyword>
<dbReference type="KEGG" id="tpla:ElP_70140"/>
<dbReference type="PANTHER" id="PTHR42884:SF14">
    <property type="entry name" value="NEUROENDOCRINE CONVERTASE 1"/>
    <property type="match status" value="1"/>
</dbReference>
<feature type="active site" description="Charge relay system" evidence="4 5">
    <location>
        <position position="469"/>
    </location>
</feature>
<feature type="domain" description="P/Homo B" evidence="8">
    <location>
        <begin position="535"/>
        <end position="669"/>
    </location>
</feature>